<dbReference type="PANTHER" id="PTHR30153">
    <property type="entry name" value="REPLICATIVE DNA HELICASE DNAB"/>
    <property type="match status" value="1"/>
</dbReference>
<dbReference type="InterPro" id="IPR016136">
    <property type="entry name" value="DNA_helicase_N/primase_C"/>
</dbReference>
<feature type="domain" description="SF4 helicase" evidence="12">
    <location>
        <begin position="161"/>
        <end position="442"/>
    </location>
</feature>
<dbReference type="GO" id="GO:1990077">
    <property type="term" value="C:primosome complex"/>
    <property type="evidence" value="ECO:0007669"/>
    <property type="project" value="UniProtKB-KW"/>
</dbReference>
<evidence type="ECO:0000313" key="13">
    <source>
        <dbReference type="EMBL" id="NFA43701.1"/>
    </source>
</evidence>
<dbReference type="GO" id="GO:0016787">
    <property type="term" value="F:hydrolase activity"/>
    <property type="evidence" value="ECO:0007669"/>
    <property type="project" value="UniProtKB-KW"/>
</dbReference>
<keyword evidence="6" id="KW-0347">Helicase</keyword>
<dbReference type="AlphaFoldDB" id="A0A6M0SQX0"/>
<dbReference type="Pfam" id="PF00772">
    <property type="entry name" value="DnaB"/>
    <property type="match status" value="1"/>
</dbReference>
<comment type="catalytic activity">
    <reaction evidence="11">
        <text>ATP + H2O = ADP + phosphate + H(+)</text>
        <dbReference type="Rhea" id="RHEA:13065"/>
        <dbReference type="ChEBI" id="CHEBI:15377"/>
        <dbReference type="ChEBI" id="CHEBI:15378"/>
        <dbReference type="ChEBI" id="CHEBI:30616"/>
        <dbReference type="ChEBI" id="CHEBI:43474"/>
        <dbReference type="ChEBI" id="CHEBI:456216"/>
        <dbReference type="EC" id="5.6.2.3"/>
    </reaction>
</comment>
<dbReference type="SMART" id="SM00382">
    <property type="entry name" value="AAA"/>
    <property type="match status" value="1"/>
</dbReference>
<dbReference type="InterPro" id="IPR007693">
    <property type="entry name" value="DNA_helicase_DnaB-like_N"/>
</dbReference>
<sequence>MIPTNQQVTLEQEIIGGLFNNNNLLVKAKEIIKPKMFNISTHKAIYKAFIDMKAEGLEIDLVNFLEHYKGKAIELGGISYITEVAASSPSEVNYESKLKILVENYKRELIKDKIHQLQEKENLKELILILEDTLKNIYECEVTESIDICNEYEKYLGWIYEDNKQTGYKSGLFALDDALGNFQKGRLITLFARSGIGKSTAAIQIALNMALQRYKVMYASGEMALHEVLGKMAASKLNISYSKIINKRLNENEKDIISNFSTKLLNNSFHISNETNIHKLINEIKAYKLQYGLDVIFIDYVNKYTNGVDGYSLSEKIGVITSMLKDLALKEKICVVLLAQCNRTADKNTGDYMSDKITEADIQDSARIEQDSDQLIALYRNKKLDDPVTRQSMFNEGKLDYGSKRADKNPYCINMIICKNRHGKRGTLAFKWEGEYSRINSF</sequence>
<dbReference type="Gene3D" id="3.40.50.300">
    <property type="entry name" value="P-loop containing nucleotide triphosphate hydrolases"/>
    <property type="match status" value="1"/>
</dbReference>
<keyword evidence="9" id="KW-0413">Isomerase</keyword>
<dbReference type="Pfam" id="PF03796">
    <property type="entry name" value="DnaB_C"/>
    <property type="match status" value="1"/>
</dbReference>
<dbReference type="GO" id="GO:0006269">
    <property type="term" value="P:DNA replication, synthesis of primer"/>
    <property type="evidence" value="ECO:0007669"/>
    <property type="project" value="UniProtKB-KW"/>
</dbReference>
<name>A0A6M0SQX0_CLOBO</name>
<dbReference type="PANTHER" id="PTHR30153:SF2">
    <property type="entry name" value="REPLICATIVE DNA HELICASE"/>
    <property type="match status" value="1"/>
</dbReference>
<evidence type="ECO:0000256" key="6">
    <source>
        <dbReference type="ARBA" id="ARBA00022806"/>
    </source>
</evidence>
<dbReference type="GO" id="GO:0005829">
    <property type="term" value="C:cytosol"/>
    <property type="evidence" value="ECO:0007669"/>
    <property type="project" value="TreeGrafter"/>
</dbReference>
<accession>A0A6M0SQX0</accession>
<protein>
    <recommendedName>
        <fullName evidence="10">DNA 5'-3' helicase</fullName>
        <ecNumber evidence="10">5.6.2.3</ecNumber>
    </recommendedName>
</protein>
<organism evidence="13 14">
    <name type="scientific">Clostridium botulinum</name>
    <dbReference type="NCBI Taxonomy" id="1491"/>
    <lineage>
        <taxon>Bacteria</taxon>
        <taxon>Bacillati</taxon>
        <taxon>Bacillota</taxon>
        <taxon>Clostridia</taxon>
        <taxon>Eubacteriales</taxon>
        <taxon>Clostridiaceae</taxon>
        <taxon>Clostridium</taxon>
    </lineage>
</organism>
<dbReference type="Gene3D" id="1.10.860.10">
    <property type="entry name" value="DNAb Helicase, Chain A"/>
    <property type="match status" value="1"/>
</dbReference>
<comment type="caution">
    <text evidence="13">The sequence shown here is derived from an EMBL/GenBank/DDBJ whole genome shotgun (WGS) entry which is preliminary data.</text>
</comment>
<evidence type="ECO:0000256" key="4">
    <source>
        <dbReference type="ARBA" id="ARBA00022741"/>
    </source>
</evidence>
<evidence type="ECO:0000256" key="3">
    <source>
        <dbReference type="ARBA" id="ARBA00022705"/>
    </source>
</evidence>
<evidence type="ECO:0000256" key="7">
    <source>
        <dbReference type="ARBA" id="ARBA00022840"/>
    </source>
</evidence>
<dbReference type="SUPFAM" id="SSF52540">
    <property type="entry name" value="P-loop containing nucleoside triphosphate hydrolases"/>
    <property type="match status" value="1"/>
</dbReference>
<gene>
    <name evidence="13" type="ORF">EXM65_14310</name>
</gene>
<proteinExistence type="inferred from homology"/>
<keyword evidence="7" id="KW-0067">ATP-binding</keyword>
<evidence type="ECO:0000256" key="2">
    <source>
        <dbReference type="ARBA" id="ARBA00022515"/>
    </source>
</evidence>
<dbReference type="GO" id="GO:0003677">
    <property type="term" value="F:DNA binding"/>
    <property type="evidence" value="ECO:0007669"/>
    <property type="project" value="UniProtKB-KW"/>
</dbReference>
<dbReference type="EC" id="5.6.2.3" evidence="10"/>
<evidence type="ECO:0000256" key="8">
    <source>
        <dbReference type="ARBA" id="ARBA00023125"/>
    </source>
</evidence>
<keyword evidence="5" id="KW-0378">Hydrolase</keyword>
<reference evidence="13 14" key="1">
    <citation type="submission" date="2019-02" db="EMBL/GenBank/DDBJ databases">
        <title>Genome sequencing of Clostridium botulinum clinical isolates.</title>
        <authorList>
            <person name="Brunt J."/>
            <person name="Van Vliet A.H.M."/>
            <person name="Stringer S.C."/>
            <person name="Grant K.A."/>
            <person name="Carter A.C."/>
            <person name="Peck M.W."/>
        </authorList>
    </citation>
    <scope>NUCLEOTIDE SEQUENCE [LARGE SCALE GENOMIC DNA]</scope>
    <source>
        <strain evidence="13 14">H113700579</strain>
    </source>
</reference>
<dbReference type="EMBL" id="SGKU01000046">
    <property type="protein sequence ID" value="NFA43701.1"/>
    <property type="molecule type" value="Genomic_DNA"/>
</dbReference>
<evidence type="ECO:0000256" key="10">
    <source>
        <dbReference type="ARBA" id="ARBA00044969"/>
    </source>
</evidence>
<evidence type="ECO:0000256" key="9">
    <source>
        <dbReference type="ARBA" id="ARBA00023235"/>
    </source>
</evidence>
<evidence type="ECO:0000256" key="5">
    <source>
        <dbReference type="ARBA" id="ARBA00022801"/>
    </source>
</evidence>
<evidence type="ECO:0000313" key="14">
    <source>
        <dbReference type="Proteomes" id="UP000472355"/>
    </source>
</evidence>
<dbReference type="Proteomes" id="UP000472355">
    <property type="component" value="Unassembled WGS sequence"/>
</dbReference>
<dbReference type="SUPFAM" id="SSF48024">
    <property type="entry name" value="N-terminal domain of DnaB helicase"/>
    <property type="match status" value="1"/>
</dbReference>
<evidence type="ECO:0000256" key="1">
    <source>
        <dbReference type="ARBA" id="ARBA00008428"/>
    </source>
</evidence>
<keyword evidence="8" id="KW-0238">DNA-binding</keyword>
<dbReference type="InterPro" id="IPR007694">
    <property type="entry name" value="DNA_helicase_DnaB-like_C"/>
</dbReference>
<comment type="similarity">
    <text evidence="1">Belongs to the helicase family. DnaB subfamily.</text>
</comment>
<dbReference type="InterPro" id="IPR027417">
    <property type="entry name" value="P-loop_NTPase"/>
</dbReference>
<dbReference type="InterPro" id="IPR036185">
    <property type="entry name" value="DNA_heli_DnaB-like_N_sf"/>
</dbReference>
<evidence type="ECO:0000256" key="11">
    <source>
        <dbReference type="ARBA" id="ARBA00048954"/>
    </source>
</evidence>
<dbReference type="PROSITE" id="PS51199">
    <property type="entry name" value="SF4_HELICASE"/>
    <property type="match status" value="1"/>
</dbReference>
<dbReference type="GO" id="GO:0005524">
    <property type="term" value="F:ATP binding"/>
    <property type="evidence" value="ECO:0007669"/>
    <property type="project" value="UniProtKB-KW"/>
</dbReference>
<evidence type="ECO:0000259" key="12">
    <source>
        <dbReference type="PROSITE" id="PS51199"/>
    </source>
</evidence>
<dbReference type="GO" id="GO:0043139">
    <property type="term" value="F:5'-3' DNA helicase activity"/>
    <property type="evidence" value="ECO:0007669"/>
    <property type="project" value="UniProtKB-EC"/>
</dbReference>
<keyword evidence="3" id="KW-0235">DNA replication</keyword>
<keyword evidence="4" id="KW-0547">Nucleotide-binding</keyword>
<dbReference type="InterPro" id="IPR003593">
    <property type="entry name" value="AAA+_ATPase"/>
</dbReference>
<keyword evidence="2" id="KW-0639">Primosome</keyword>